<reference evidence="2" key="2">
    <citation type="journal article" date="2021" name="Syst. Appl. Microbiol.">
        <title>Roseomonas hellenica sp. nov., isolated from roots of wild-growing Alkanna tinctoria.</title>
        <authorList>
            <person name="Rat A."/>
            <person name="Naranjo H.D."/>
            <person name="Lebbe L."/>
            <person name="Cnockaert M."/>
            <person name="Krigas N."/>
            <person name="Grigoriadou K."/>
            <person name="Maloupa E."/>
            <person name="Willems A."/>
        </authorList>
    </citation>
    <scope>NUCLEOTIDE SEQUENCE</scope>
    <source>
        <strain evidence="2">LMG 28251</strain>
    </source>
</reference>
<dbReference type="Proteomes" id="UP001196068">
    <property type="component" value="Unassembled WGS sequence"/>
</dbReference>
<evidence type="ECO:0000313" key="3">
    <source>
        <dbReference type="Proteomes" id="UP001196068"/>
    </source>
</evidence>
<proteinExistence type="predicted"/>
<accession>A0AAF1KMT0</accession>
<gene>
    <name evidence="2" type="ORF">GXW79_12475</name>
</gene>
<reference evidence="2" key="1">
    <citation type="submission" date="2020-01" db="EMBL/GenBank/DDBJ databases">
        <authorList>
            <person name="Rat A."/>
        </authorList>
    </citation>
    <scope>NUCLEOTIDE SEQUENCE</scope>
    <source>
        <strain evidence="2">LMG 28251</strain>
    </source>
</reference>
<feature type="domain" description="Phytase-like" evidence="1">
    <location>
        <begin position="23"/>
        <end position="266"/>
    </location>
</feature>
<dbReference type="RefSeq" id="WP_211874731.1">
    <property type="nucleotide sequence ID" value="NZ_JAAEDH010000013.1"/>
</dbReference>
<evidence type="ECO:0000313" key="2">
    <source>
        <dbReference type="EMBL" id="MBR0655889.1"/>
    </source>
</evidence>
<dbReference type="AlphaFoldDB" id="A0AAF1KMT0"/>
<dbReference type="EMBL" id="JAAEDH010000013">
    <property type="protein sequence ID" value="MBR0655889.1"/>
    <property type="molecule type" value="Genomic_DNA"/>
</dbReference>
<keyword evidence="3" id="KW-1185">Reference proteome</keyword>
<organism evidence="2 3">
    <name type="scientific">Plastoroseomonas arctica</name>
    <dbReference type="NCBI Taxonomy" id="1509237"/>
    <lineage>
        <taxon>Bacteria</taxon>
        <taxon>Pseudomonadati</taxon>
        <taxon>Pseudomonadota</taxon>
        <taxon>Alphaproteobacteria</taxon>
        <taxon>Acetobacterales</taxon>
        <taxon>Acetobacteraceae</taxon>
        <taxon>Plastoroseomonas</taxon>
    </lineage>
</organism>
<dbReference type="PIRSF" id="PIRSF031900">
    <property type="entry name" value="UCP031900"/>
    <property type="match status" value="1"/>
</dbReference>
<dbReference type="InterPro" id="IPR014567">
    <property type="entry name" value="UCP031900"/>
</dbReference>
<comment type="caution">
    <text evidence="2">The sequence shown here is derived from an EMBL/GenBank/DDBJ whole genome shotgun (WGS) entry which is preliminary data.</text>
</comment>
<name>A0AAF1KMT0_9PROT</name>
<evidence type="ECO:0000259" key="1">
    <source>
        <dbReference type="Pfam" id="PF13449"/>
    </source>
</evidence>
<dbReference type="Pfam" id="PF13449">
    <property type="entry name" value="Phytase-like"/>
    <property type="match status" value="1"/>
</dbReference>
<protein>
    <submittedName>
        <fullName evidence="2">Esterase-like activity of phytase family protein</fullName>
    </submittedName>
</protein>
<dbReference type="InterPro" id="IPR027372">
    <property type="entry name" value="Phytase-like_dom"/>
</dbReference>
<sequence length="283" mass="30355">MPSRRALLFSVLPVLELDRGAIGFGGLSGLHLAQDLTLTAVSDLGRWLTARLVVEGLVPRALVDVRTGYLRDGAGLPLQGREGDAECLARLPDGTWLVGFERWHRIRAYRSLNGAGDYVEAPPGLEAAPPNGGLESLAVLADGRWLAIAEYLEGPVRGTAMAWLGGPRRWVSMAYRPAQDFAATDACALPDGGALVLERHFSIFGGFSARLMHLPAAMIRAARPGTVLEGRQILSTRDALPPENWEGVSVTRMQGGLVAALVSDDNERSFQRGLVALFPLDLG</sequence>